<dbReference type="RefSeq" id="XP_021723339.1">
    <property type="nucleotide sequence ID" value="XM_021867647.1"/>
</dbReference>
<dbReference type="EnsemblPlants" id="AUR62029815-RA">
    <property type="protein sequence ID" value="AUR62029815-RA:cds"/>
    <property type="gene ID" value="AUR62029815"/>
</dbReference>
<dbReference type="Gramene" id="AUR62029815-RA">
    <property type="protein sequence ID" value="AUR62029815-RA:cds"/>
    <property type="gene ID" value="AUR62029815"/>
</dbReference>
<dbReference type="PANTHER" id="PTHR36310">
    <property type="entry name" value="CYCLIN-DEPENDENT PROTEIN KINASE INHIBITOR SMR11"/>
    <property type="match status" value="1"/>
</dbReference>
<name>A0A803MI67_CHEQI</name>
<sequence>MVGMDAQEIREKSVEKDSVCEESLESCAKANGSVSSHLKDSGSPTTNGSEGNVKGVALCPITPISCRKNGDSVFVTSSPLSVESPQFPNVDGFNSPINEEVVALGLDGSPRTPNEGVFDPFAPGPDEMLLAPIGKKHVKESRKIVARRLNFDDLDNFLVSKGDSENADILTEKLLLESVYETLLEAIILKQSEEFFAENQHLELENLHTPTSPPPLMGVAETCPGAPMKAAVNKSRIIDVALCRKLEF</sequence>
<gene>
    <name evidence="2" type="primary">LOC110690754</name>
</gene>
<proteinExistence type="predicted"/>
<evidence type="ECO:0000256" key="1">
    <source>
        <dbReference type="SAM" id="MobiDB-lite"/>
    </source>
</evidence>
<feature type="compositionally biased region" description="Polar residues" evidence="1">
    <location>
        <begin position="32"/>
        <end position="50"/>
    </location>
</feature>
<keyword evidence="3" id="KW-1185">Reference proteome</keyword>
<feature type="region of interest" description="Disordered" evidence="1">
    <location>
        <begin position="30"/>
        <end position="52"/>
    </location>
</feature>
<dbReference type="KEGG" id="cqi:110690754"/>
<organism evidence="2 3">
    <name type="scientific">Chenopodium quinoa</name>
    <name type="common">Quinoa</name>
    <dbReference type="NCBI Taxonomy" id="63459"/>
    <lineage>
        <taxon>Eukaryota</taxon>
        <taxon>Viridiplantae</taxon>
        <taxon>Streptophyta</taxon>
        <taxon>Embryophyta</taxon>
        <taxon>Tracheophyta</taxon>
        <taxon>Spermatophyta</taxon>
        <taxon>Magnoliopsida</taxon>
        <taxon>eudicotyledons</taxon>
        <taxon>Gunneridae</taxon>
        <taxon>Pentapetalae</taxon>
        <taxon>Caryophyllales</taxon>
        <taxon>Chenopodiaceae</taxon>
        <taxon>Chenopodioideae</taxon>
        <taxon>Atripliceae</taxon>
        <taxon>Chenopodium</taxon>
    </lineage>
</organism>
<dbReference type="SMR" id="A0A803MI67"/>
<reference evidence="2" key="1">
    <citation type="journal article" date="2017" name="Nature">
        <title>The genome of Chenopodium quinoa.</title>
        <authorList>
            <person name="Jarvis D.E."/>
            <person name="Ho Y.S."/>
            <person name="Lightfoot D.J."/>
            <person name="Schmoeckel S.M."/>
            <person name="Li B."/>
            <person name="Borm T.J.A."/>
            <person name="Ohyanagi H."/>
            <person name="Mineta K."/>
            <person name="Michell C.T."/>
            <person name="Saber N."/>
            <person name="Kharbatia N.M."/>
            <person name="Rupper R.R."/>
            <person name="Sharp A.R."/>
            <person name="Dally N."/>
            <person name="Boughton B.A."/>
            <person name="Woo Y.H."/>
            <person name="Gao G."/>
            <person name="Schijlen E.G.W.M."/>
            <person name="Guo X."/>
            <person name="Momin A.A."/>
            <person name="Negrao S."/>
            <person name="Al-Babili S."/>
            <person name="Gehring C."/>
            <person name="Roessner U."/>
            <person name="Jung C."/>
            <person name="Murphy K."/>
            <person name="Arold S.T."/>
            <person name="Gojobori T."/>
            <person name="van der Linden C.G."/>
            <person name="van Loo E.N."/>
            <person name="Jellen E.N."/>
            <person name="Maughan P.J."/>
            <person name="Tester M."/>
        </authorList>
    </citation>
    <scope>NUCLEOTIDE SEQUENCE [LARGE SCALE GENOMIC DNA]</scope>
    <source>
        <strain evidence="2">cv. PI 614886</strain>
    </source>
</reference>
<evidence type="ECO:0000313" key="2">
    <source>
        <dbReference type="EnsemblPlants" id="AUR62029815-RA:cds"/>
    </source>
</evidence>
<dbReference type="OMA" id="APIGKKH"/>
<reference evidence="2" key="2">
    <citation type="submission" date="2021-03" db="UniProtKB">
        <authorList>
            <consortium name="EnsemblPlants"/>
        </authorList>
    </citation>
    <scope>IDENTIFICATION</scope>
</reference>
<dbReference type="OrthoDB" id="777328at2759"/>
<dbReference type="Proteomes" id="UP000596660">
    <property type="component" value="Unplaced"/>
</dbReference>
<dbReference type="InterPro" id="IPR038971">
    <property type="entry name" value="SMR11/SMR16"/>
</dbReference>
<dbReference type="GeneID" id="110690754"/>
<evidence type="ECO:0000313" key="3">
    <source>
        <dbReference type="Proteomes" id="UP000596660"/>
    </source>
</evidence>
<dbReference type="AlphaFoldDB" id="A0A803MI67"/>
<dbReference type="PANTHER" id="PTHR36310:SF1">
    <property type="entry name" value="CYCLIN-DEPENDENT PROTEIN KINASE INHIBITOR SMR11"/>
    <property type="match status" value="1"/>
</dbReference>
<protein>
    <submittedName>
        <fullName evidence="2">Uncharacterized protein</fullName>
    </submittedName>
</protein>
<dbReference type="RefSeq" id="XP_021723340.1">
    <property type="nucleotide sequence ID" value="XM_021867648.1"/>
</dbReference>
<accession>A0A803MI67</accession>